<dbReference type="InterPro" id="IPR013154">
    <property type="entry name" value="ADH-like_N"/>
</dbReference>
<dbReference type="SUPFAM" id="SSF51735">
    <property type="entry name" value="NAD(P)-binding Rossmann-fold domains"/>
    <property type="match status" value="1"/>
</dbReference>
<dbReference type="InterPro" id="IPR052711">
    <property type="entry name" value="Zinc_ADH-like"/>
</dbReference>
<evidence type="ECO:0000313" key="3">
    <source>
        <dbReference type="Proteomes" id="UP000266313"/>
    </source>
</evidence>
<dbReference type="Pfam" id="PF00107">
    <property type="entry name" value="ADH_zinc_N"/>
    <property type="match status" value="1"/>
</dbReference>
<gene>
    <name evidence="2" type="ORF">sS8_0103</name>
</gene>
<sequence length="336" mass="35643">MKAYELQGSFGIDSLVLAERPMPQPGVGQVLLKMRAWSLNYRDLMVVNGRYRPNLRLPMTPLSDGVGEVAGVGQGVARVRPGDRVAGTFMPKWLDGEPSEEKARSALGGGETGMAAEYVVLDADAVVPVPEHLTDAEAATLPCAGVTAWHALVGSGRLRPGDTVLTLGTGGVSLFGLQFAKLAGARVIVTSSSDEKLARALDLGASEGINYRTVPEWGRLVRELTDGVGVDHVIEVGGAGTLGQSLRAVRMGGQISLIGVLSGAGQVDPTPILMKNVCVQGIFVGSRAMFESMNRAIAQHRMRPVVDRVFPFGELRDALRRMERGAHFGKIVLIPG</sequence>
<reference evidence="2 3" key="1">
    <citation type="submission" date="2016-12" db="EMBL/GenBank/DDBJ databases">
        <title>Genome sequencing of Methylocaldum marinum.</title>
        <authorList>
            <person name="Takeuchi M."/>
            <person name="Kamagata Y."/>
            <person name="Hiraoka S."/>
            <person name="Oshima K."/>
            <person name="Hattori M."/>
            <person name="Iwasaki W."/>
        </authorList>
    </citation>
    <scope>NUCLEOTIDE SEQUENCE [LARGE SCALE GENOMIC DNA]</scope>
    <source>
        <strain evidence="2 3">S8</strain>
    </source>
</reference>
<name>A0A286P350_9GAMM</name>
<evidence type="ECO:0000313" key="2">
    <source>
        <dbReference type="EMBL" id="BBA32072.1"/>
    </source>
</evidence>
<dbReference type="CDD" id="cd08276">
    <property type="entry name" value="MDR7"/>
    <property type="match status" value="1"/>
</dbReference>
<dbReference type="KEGG" id="mmai:sS8_0103"/>
<dbReference type="PANTHER" id="PTHR45033:SF2">
    <property type="entry name" value="ZINC-TYPE ALCOHOL DEHYDROGENASE-LIKE PROTEIN C1773.06C"/>
    <property type="match status" value="1"/>
</dbReference>
<dbReference type="InterPro" id="IPR013149">
    <property type="entry name" value="ADH-like_C"/>
</dbReference>
<dbReference type="OrthoDB" id="9780520at2"/>
<dbReference type="InterPro" id="IPR011032">
    <property type="entry name" value="GroES-like_sf"/>
</dbReference>
<evidence type="ECO:0000259" key="1">
    <source>
        <dbReference type="SMART" id="SM00829"/>
    </source>
</evidence>
<dbReference type="SUPFAM" id="SSF50129">
    <property type="entry name" value="GroES-like"/>
    <property type="match status" value="1"/>
</dbReference>
<proteinExistence type="predicted"/>
<dbReference type="Gene3D" id="3.40.50.720">
    <property type="entry name" value="NAD(P)-binding Rossmann-like Domain"/>
    <property type="match status" value="1"/>
</dbReference>
<keyword evidence="3" id="KW-1185">Reference proteome</keyword>
<accession>A0A286P350</accession>
<dbReference type="Gene3D" id="3.90.180.10">
    <property type="entry name" value="Medium-chain alcohol dehydrogenases, catalytic domain"/>
    <property type="match status" value="1"/>
</dbReference>
<dbReference type="InterPro" id="IPR020843">
    <property type="entry name" value="ER"/>
</dbReference>
<dbReference type="SMART" id="SM00829">
    <property type="entry name" value="PKS_ER"/>
    <property type="match status" value="1"/>
</dbReference>
<dbReference type="PANTHER" id="PTHR45033">
    <property type="match status" value="1"/>
</dbReference>
<feature type="domain" description="Enoyl reductase (ER)" evidence="1">
    <location>
        <begin position="11"/>
        <end position="333"/>
    </location>
</feature>
<dbReference type="Pfam" id="PF08240">
    <property type="entry name" value="ADH_N"/>
    <property type="match status" value="1"/>
</dbReference>
<dbReference type="GO" id="GO:0016491">
    <property type="term" value="F:oxidoreductase activity"/>
    <property type="evidence" value="ECO:0007669"/>
    <property type="project" value="InterPro"/>
</dbReference>
<dbReference type="Proteomes" id="UP000266313">
    <property type="component" value="Chromosome"/>
</dbReference>
<organism evidence="2 3">
    <name type="scientific">Methylocaldum marinum</name>
    <dbReference type="NCBI Taxonomy" id="1432792"/>
    <lineage>
        <taxon>Bacteria</taxon>
        <taxon>Pseudomonadati</taxon>
        <taxon>Pseudomonadota</taxon>
        <taxon>Gammaproteobacteria</taxon>
        <taxon>Methylococcales</taxon>
        <taxon>Methylococcaceae</taxon>
        <taxon>Methylocaldum</taxon>
    </lineage>
</organism>
<dbReference type="EMBL" id="AP017928">
    <property type="protein sequence ID" value="BBA32072.1"/>
    <property type="molecule type" value="Genomic_DNA"/>
</dbReference>
<dbReference type="RefSeq" id="WP_119627934.1">
    <property type="nucleotide sequence ID" value="NZ_AP017928.1"/>
</dbReference>
<protein>
    <submittedName>
        <fullName evidence="2">Alcohol dehydrogenase</fullName>
    </submittedName>
</protein>
<dbReference type="InterPro" id="IPR036291">
    <property type="entry name" value="NAD(P)-bd_dom_sf"/>
</dbReference>
<dbReference type="AlphaFoldDB" id="A0A286P350"/>